<feature type="compositionally biased region" description="Low complexity" evidence="1">
    <location>
        <begin position="374"/>
        <end position="392"/>
    </location>
</feature>
<sequence>MGTIGRPPGGDAYPADRDDLDSYRRAHAALEQLRVPVLVRSDNPHERLFVAALDGTGNSLYDDKPENWSAVARIFWQIETTRPANIAAGYVEGTFTQNGVLRTPERLWDGRFAHTFNERVETAYYQLCEQAWEWLKQDPNAQIRVVGLGFSRGSEEAAALLRMIEERGIRDPTDARVLRDSEGLITRIEYADRPPLVPPGKTLQAALLFDPVATGAEDHDRRLPASALSTFQISAQDEKRNLFPVSDHVPPGFSEDCRNLNVTVGGAHSDIGNTYQRNGLGVLSFNLGVAFLNRLSDRPFLREQPVPDDPSMYVVHRSELGMAGLYRTSFFDRTGERRRVVDQSPATGIQGKDPIDAGLDALIERRPAPGAPPGFGCEAPQPAAPPTSAARSPADDLLDRALAAYMSDDGRAFSQVMAEYRRTPDGQAWERQQAEFVRVLREAAAPAPQPSIEPPAEPPAMRAPAMRM</sequence>
<gene>
    <name evidence="3" type="ORF">GCM10007167_25150</name>
</gene>
<evidence type="ECO:0000259" key="2">
    <source>
        <dbReference type="Pfam" id="PF09994"/>
    </source>
</evidence>
<dbReference type="EMBL" id="BNCF01000017">
    <property type="protein sequence ID" value="GHE42246.1"/>
    <property type="molecule type" value="Genomic_DNA"/>
</dbReference>
<comment type="caution">
    <text evidence="3">The sequence shown here is derived from an EMBL/GenBank/DDBJ whole genome shotgun (WGS) entry which is preliminary data.</text>
</comment>
<keyword evidence="4" id="KW-1185">Reference proteome</keyword>
<dbReference type="Proteomes" id="UP000636453">
    <property type="component" value="Unassembled WGS sequence"/>
</dbReference>
<feature type="compositionally biased region" description="Low complexity" evidence="1">
    <location>
        <begin position="459"/>
        <end position="468"/>
    </location>
</feature>
<evidence type="ECO:0000313" key="3">
    <source>
        <dbReference type="EMBL" id="GHE42246.1"/>
    </source>
</evidence>
<accession>A0A918ZAE3</accession>
<feature type="compositionally biased region" description="Pro residues" evidence="1">
    <location>
        <begin position="447"/>
        <end position="458"/>
    </location>
</feature>
<dbReference type="RefSeq" id="WP_189766651.1">
    <property type="nucleotide sequence ID" value="NZ_BNCF01000017.1"/>
</dbReference>
<evidence type="ECO:0000313" key="4">
    <source>
        <dbReference type="Proteomes" id="UP000636453"/>
    </source>
</evidence>
<feature type="region of interest" description="Disordered" evidence="1">
    <location>
        <begin position="445"/>
        <end position="468"/>
    </location>
</feature>
<dbReference type="AlphaFoldDB" id="A0A918ZAE3"/>
<name>A0A918ZAE3_9GAMM</name>
<protein>
    <recommendedName>
        <fullName evidence="2">T6SS Phospholipase effector Tle1-like catalytic domain-containing protein</fullName>
    </recommendedName>
</protein>
<dbReference type="InterPro" id="IPR018712">
    <property type="entry name" value="Tle1-like_cat"/>
</dbReference>
<feature type="region of interest" description="Disordered" evidence="1">
    <location>
        <begin position="366"/>
        <end position="393"/>
    </location>
</feature>
<reference evidence="3" key="1">
    <citation type="journal article" date="2014" name="Int. J. Syst. Evol. Microbiol.">
        <title>Complete genome sequence of Corynebacterium casei LMG S-19264T (=DSM 44701T), isolated from a smear-ripened cheese.</title>
        <authorList>
            <consortium name="US DOE Joint Genome Institute (JGI-PGF)"/>
            <person name="Walter F."/>
            <person name="Albersmeier A."/>
            <person name="Kalinowski J."/>
            <person name="Ruckert C."/>
        </authorList>
    </citation>
    <scope>NUCLEOTIDE SEQUENCE</scope>
    <source>
        <strain evidence="3">KCTC 32020</strain>
    </source>
</reference>
<dbReference type="Pfam" id="PF09994">
    <property type="entry name" value="T6SS_Tle1-like_cat"/>
    <property type="match status" value="1"/>
</dbReference>
<organism evidence="3 4">
    <name type="scientific">Vulcaniibacterium thermophilum</name>
    <dbReference type="NCBI Taxonomy" id="1169913"/>
    <lineage>
        <taxon>Bacteria</taxon>
        <taxon>Pseudomonadati</taxon>
        <taxon>Pseudomonadota</taxon>
        <taxon>Gammaproteobacteria</taxon>
        <taxon>Lysobacterales</taxon>
        <taxon>Lysobacteraceae</taxon>
        <taxon>Vulcaniibacterium</taxon>
    </lineage>
</organism>
<evidence type="ECO:0000256" key="1">
    <source>
        <dbReference type="SAM" id="MobiDB-lite"/>
    </source>
</evidence>
<feature type="domain" description="T6SS Phospholipase effector Tle1-like catalytic" evidence="2">
    <location>
        <begin position="49"/>
        <end position="173"/>
    </location>
</feature>
<proteinExistence type="predicted"/>
<reference evidence="3" key="2">
    <citation type="submission" date="2020-09" db="EMBL/GenBank/DDBJ databases">
        <authorList>
            <person name="Sun Q."/>
            <person name="Kim S."/>
        </authorList>
    </citation>
    <scope>NUCLEOTIDE SEQUENCE</scope>
    <source>
        <strain evidence="3">KCTC 32020</strain>
    </source>
</reference>